<gene>
    <name evidence="10" type="ORF">PUMCH_000418</name>
</gene>
<keyword evidence="4 8" id="KW-0028">Amino-acid biosynthesis</keyword>
<sequence length="314" mass="36235">MHSHHSHSGDYISHAEGQLEEMVLTAKKNGFTHFCLTEHMPRLDDMYLYPEEIDKKYTKLDLGENFERYLAHARKIQARENALGDIKILVGYEVEGIDDAHIEAANLISERTDMCVGSVHYVNHIPIDFNADLWLKARESVGGTSRELYKEYFELQYRVLKTLKPAVVGHFDLIRLFDVKDHDPTTGKDFHARTIQQDWPDVWSLIVRNVNFVVEYGGLFEINGAAIRKGWETPYPQTDIAQEIIRQGGKFSLSDDSHTYAQIGLNYHKVWDYIVNTLHLETIYHLDFDPTGAVTVVEDKTSELSLLSFWAQYK</sequence>
<keyword evidence="6 8" id="KW-0368">Histidine biosynthesis</keyword>
<keyword evidence="5 8" id="KW-0378">Hydrolase</keyword>
<dbReference type="Gene3D" id="3.20.20.140">
    <property type="entry name" value="Metal-dependent hydrolases"/>
    <property type="match status" value="1"/>
</dbReference>
<dbReference type="PANTHER" id="PTHR21039">
    <property type="entry name" value="HISTIDINOL PHOSPHATASE-RELATED"/>
    <property type="match status" value="1"/>
</dbReference>
<dbReference type="SUPFAM" id="SSF89550">
    <property type="entry name" value="PHP domain-like"/>
    <property type="match status" value="1"/>
</dbReference>
<dbReference type="InterPro" id="IPR010140">
    <property type="entry name" value="Histidinol_P_phosphatase_HisJ"/>
</dbReference>
<evidence type="ECO:0000313" key="10">
    <source>
        <dbReference type="EMBL" id="WPK23190.1"/>
    </source>
</evidence>
<evidence type="ECO:0000256" key="8">
    <source>
        <dbReference type="RuleBase" id="RU366003"/>
    </source>
</evidence>
<dbReference type="GO" id="GO:0005737">
    <property type="term" value="C:cytoplasm"/>
    <property type="evidence" value="ECO:0007669"/>
    <property type="project" value="TreeGrafter"/>
</dbReference>
<dbReference type="PANTHER" id="PTHR21039:SF0">
    <property type="entry name" value="HISTIDINOL-PHOSPHATASE"/>
    <property type="match status" value="1"/>
</dbReference>
<name>A0AAX4H5S2_9ASCO</name>
<evidence type="ECO:0000256" key="1">
    <source>
        <dbReference type="ARBA" id="ARBA00004970"/>
    </source>
</evidence>
<dbReference type="NCBIfam" id="TIGR01856">
    <property type="entry name" value="hisJ_fam"/>
    <property type="match status" value="1"/>
</dbReference>
<keyword evidence="11" id="KW-1185">Reference proteome</keyword>
<evidence type="ECO:0000313" key="11">
    <source>
        <dbReference type="Proteomes" id="UP001338582"/>
    </source>
</evidence>
<dbReference type="InterPro" id="IPR016195">
    <property type="entry name" value="Pol/histidinol_Pase-like"/>
</dbReference>
<evidence type="ECO:0000256" key="3">
    <source>
        <dbReference type="ARBA" id="ARBA00013085"/>
    </source>
</evidence>
<dbReference type="KEGG" id="asau:88171487"/>
<dbReference type="EC" id="3.1.3.15" evidence="3 8"/>
<dbReference type="GeneID" id="88171487"/>
<organism evidence="10 11">
    <name type="scientific">Australozyma saopauloensis</name>
    <dbReference type="NCBI Taxonomy" id="291208"/>
    <lineage>
        <taxon>Eukaryota</taxon>
        <taxon>Fungi</taxon>
        <taxon>Dikarya</taxon>
        <taxon>Ascomycota</taxon>
        <taxon>Saccharomycotina</taxon>
        <taxon>Pichiomycetes</taxon>
        <taxon>Metschnikowiaceae</taxon>
        <taxon>Australozyma</taxon>
    </lineage>
</organism>
<dbReference type="Pfam" id="PF02811">
    <property type="entry name" value="PHP"/>
    <property type="match status" value="1"/>
</dbReference>
<protein>
    <recommendedName>
        <fullName evidence="3 8">Histidinol-phosphatase</fullName>
        <shortName evidence="8">HolPase</shortName>
        <ecNumber evidence="3 8">3.1.3.15</ecNumber>
    </recommendedName>
</protein>
<dbReference type="EMBL" id="CP138894">
    <property type="protein sequence ID" value="WPK23190.1"/>
    <property type="molecule type" value="Genomic_DNA"/>
</dbReference>
<evidence type="ECO:0000256" key="2">
    <source>
        <dbReference type="ARBA" id="ARBA00009152"/>
    </source>
</evidence>
<comment type="catalytic activity">
    <reaction evidence="7 8">
        <text>L-histidinol phosphate + H2O = L-histidinol + phosphate</text>
        <dbReference type="Rhea" id="RHEA:14465"/>
        <dbReference type="ChEBI" id="CHEBI:15377"/>
        <dbReference type="ChEBI" id="CHEBI:43474"/>
        <dbReference type="ChEBI" id="CHEBI:57699"/>
        <dbReference type="ChEBI" id="CHEBI:57980"/>
        <dbReference type="EC" id="3.1.3.15"/>
    </reaction>
</comment>
<reference evidence="10 11" key="1">
    <citation type="submission" date="2023-10" db="EMBL/GenBank/DDBJ databases">
        <title>Draft Genome Sequence of Candida saopaulonensis from a very Premature Infant with Sepsis.</title>
        <authorList>
            <person name="Ning Y."/>
            <person name="Dai R."/>
            <person name="Xiao M."/>
            <person name="Xu Y."/>
            <person name="Yan Q."/>
            <person name="Zhang L."/>
        </authorList>
    </citation>
    <scope>NUCLEOTIDE SEQUENCE [LARGE SCALE GENOMIC DNA]</scope>
    <source>
        <strain evidence="10 11">19XY460</strain>
    </source>
</reference>
<evidence type="ECO:0000256" key="6">
    <source>
        <dbReference type="ARBA" id="ARBA00023102"/>
    </source>
</evidence>
<evidence type="ECO:0000259" key="9">
    <source>
        <dbReference type="Pfam" id="PF02811"/>
    </source>
</evidence>
<dbReference type="RefSeq" id="XP_062875577.1">
    <property type="nucleotide sequence ID" value="XM_063019507.1"/>
</dbReference>
<feature type="domain" description="PHP" evidence="9">
    <location>
        <begin position="4"/>
        <end position="223"/>
    </location>
</feature>
<dbReference type="Proteomes" id="UP001338582">
    <property type="component" value="Chromosome 1"/>
</dbReference>
<evidence type="ECO:0000256" key="4">
    <source>
        <dbReference type="ARBA" id="ARBA00022605"/>
    </source>
</evidence>
<dbReference type="GO" id="GO:0000105">
    <property type="term" value="P:L-histidine biosynthetic process"/>
    <property type="evidence" value="ECO:0007669"/>
    <property type="project" value="UniProtKB-UniRule"/>
</dbReference>
<accession>A0AAX4H5S2</accession>
<dbReference type="GO" id="GO:0004401">
    <property type="term" value="F:histidinol-phosphatase activity"/>
    <property type="evidence" value="ECO:0007669"/>
    <property type="project" value="UniProtKB-UniRule"/>
</dbReference>
<evidence type="ECO:0000256" key="7">
    <source>
        <dbReference type="ARBA" id="ARBA00049158"/>
    </source>
</evidence>
<comment type="similarity">
    <text evidence="2 8">Belongs to the PHP hydrolase family. HisK subfamily.</text>
</comment>
<comment type="pathway">
    <text evidence="1 8">Amino-acid biosynthesis; L-histidine biosynthesis; L-histidine from 5-phospho-alpha-D-ribose 1-diphosphate: step 8/9.</text>
</comment>
<dbReference type="CDD" id="cd12110">
    <property type="entry name" value="PHP_HisPPase_Hisj_like"/>
    <property type="match status" value="1"/>
</dbReference>
<dbReference type="InterPro" id="IPR004013">
    <property type="entry name" value="PHP_dom"/>
</dbReference>
<dbReference type="AlphaFoldDB" id="A0AAX4H5S2"/>
<evidence type="ECO:0000256" key="5">
    <source>
        <dbReference type="ARBA" id="ARBA00022801"/>
    </source>
</evidence>
<proteinExistence type="inferred from homology"/>